<evidence type="ECO:0000313" key="4">
    <source>
        <dbReference type="Proteomes" id="UP001472866"/>
    </source>
</evidence>
<reference evidence="3 4" key="1">
    <citation type="submission" date="2024-03" db="EMBL/GenBank/DDBJ databases">
        <title>Complete genome sequence of the green alga Chloropicon roscoffensis RCC1871.</title>
        <authorList>
            <person name="Lemieux C."/>
            <person name="Pombert J.-F."/>
            <person name="Otis C."/>
            <person name="Turmel M."/>
        </authorList>
    </citation>
    <scope>NUCLEOTIDE SEQUENCE [LARGE SCALE GENOMIC DNA]</scope>
    <source>
        <strain evidence="3 4">RCC1871</strain>
    </source>
</reference>
<organism evidence="3 4">
    <name type="scientific">Chloropicon roscoffensis</name>
    <dbReference type="NCBI Taxonomy" id="1461544"/>
    <lineage>
        <taxon>Eukaryota</taxon>
        <taxon>Viridiplantae</taxon>
        <taxon>Chlorophyta</taxon>
        <taxon>Chloropicophyceae</taxon>
        <taxon>Chloropicales</taxon>
        <taxon>Chloropicaceae</taxon>
        <taxon>Chloropicon</taxon>
    </lineage>
</organism>
<dbReference type="Proteomes" id="UP001472866">
    <property type="component" value="Chromosome 08"/>
</dbReference>
<dbReference type="InterPro" id="IPR002921">
    <property type="entry name" value="Fungal_lipase-type"/>
</dbReference>
<dbReference type="Gene3D" id="3.40.50.1820">
    <property type="entry name" value="alpha/beta hydrolase"/>
    <property type="match status" value="1"/>
</dbReference>
<evidence type="ECO:0000313" key="3">
    <source>
        <dbReference type="EMBL" id="WZN63669.1"/>
    </source>
</evidence>
<protein>
    <submittedName>
        <fullName evidence="3">Class 3 lipase</fullName>
    </submittedName>
</protein>
<feature type="domain" description="Fungal lipase-type" evidence="2">
    <location>
        <begin position="110"/>
        <end position="263"/>
    </location>
</feature>
<evidence type="ECO:0000256" key="1">
    <source>
        <dbReference type="SAM" id="MobiDB-lite"/>
    </source>
</evidence>
<name>A0AAX4PCI4_9CHLO</name>
<gene>
    <name evidence="3" type="ORF">HKI87_08g52200</name>
</gene>
<dbReference type="InterPro" id="IPR029058">
    <property type="entry name" value="AB_hydrolase_fold"/>
</dbReference>
<dbReference type="CDD" id="cd00519">
    <property type="entry name" value="Lipase_3"/>
    <property type="match status" value="1"/>
</dbReference>
<dbReference type="GO" id="GO:0006629">
    <property type="term" value="P:lipid metabolic process"/>
    <property type="evidence" value="ECO:0007669"/>
    <property type="project" value="InterPro"/>
</dbReference>
<accession>A0AAX4PCI4</accession>
<dbReference type="EMBL" id="CP151508">
    <property type="protein sequence ID" value="WZN63669.1"/>
    <property type="molecule type" value="Genomic_DNA"/>
</dbReference>
<dbReference type="PANTHER" id="PTHR47523:SF1">
    <property type="entry name" value="F21O3.11 PROTEIN"/>
    <property type="match status" value="1"/>
</dbReference>
<dbReference type="Pfam" id="PF01764">
    <property type="entry name" value="Lipase_3"/>
    <property type="match status" value="1"/>
</dbReference>
<evidence type="ECO:0000259" key="2">
    <source>
        <dbReference type="Pfam" id="PF01764"/>
    </source>
</evidence>
<dbReference type="PANTHER" id="PTHR47523">
    <property type="entry name" value="F21O3.11 PROTEIN"/>
    <property type="match status" value="1"/>
</dbReference>
<keyword evidence="4" id="KW-1185">Reference proteome</keyword>
<proteinExistence type="predicted"/>
<sequence>MAGTLRRLLFGDAESRDIAESLRERRRSGHLARCLKVEEHPGDLAHKVLCSMVLSEAVYKQSDEEVERFIQLTNGLLPWSLPRNKLNSLQFSCEWAMQRCLVTESGGGLFVCFRGTKVQRDFLTDLNVFFDPVFDSYHEEGEDANTPKFVSKSETPCAHRGFLFRAKAVPILWFYRVAKRRGLKLVFTGHSLGGAVASLATIRLLHWLEGEGKTWHQTNVSCVSFAAPAVGNLALQKYVSSRGWDALLYNYTLKEDFVPILMQPQKLLRWKTTKAAKPSAAAEEAGSGPSASASGSSGEEDGDGGGAAKQAEGSGRGYALQAIKFAVRLRRMVPIVNGSRSGSARGANANTFAYVGRQLTVLDDVVVPAALKNETLREYKELSTDSPEGPARDAESSKRWNLVRWAVQSFEAHRMYSYRDRILAACKIFPKVPDSSQRVALGNGVLPEVELNFGTARLCKPLDTSRRGASSASVHITLAGRNLLSCKDFQVEIQGQLMKVEKFFSSKLCSKRASMWSKMRLQPEDRLSFWEKAFSDSEEVLHLQLKVPLTQQLKWEDVVTRPIRAVCRSDFQTASSSLVVVPVHVRLTGWKLGYTQILHGLLQRHGASEGEQGTIDYSVLSTMDLLRARIAMGPQVTVEETSDIMIFVDTLDRWQGRHQPPVPYGVKRAFLHGVESYLVLLHHQPFLKNLRESLSFTPPSSAKAVGEGAGSGSVRVEISDEFGDGDVEAKVKRAGFTGVLLDEDASRAILHASPELLSPFALYNFIARRGHGALVDELSANRKVMEQVRAIHETVSFGASNNQMPSPLLHRRTMK</sequence>
<feature type="region of interest" description="Disordered" evidence="1">
    <location>
        <begin position="278"/>
        <end position="313"/>
    </location>
</feature>
<dbReference type="SUPFAM" id="SSF53474">
    <property type="entry name" value="alpha/beta-Hydrolases"/>
    <property type="match status" value="1"/>
</dbReference>
<feature type="compositionally biased region" description="Low complexity" evidence="1">
    <location>
        <begin position="278"/>
        <end position="297"/>
    </location>
</feature>
<dbReference type="AlphaFoldDB" id="A0AAX4PCI4"/>